<feature type="transmembrane region" description="Helical" evidence="1">
    <location>
        <begin position="199"/>
        <end position="221"/>
    </location>
</feature>
<protein>
    <recommendedName>
        <fullName evidence="4">Cytochrome b561 domain-containing protein</fullName>
    </recommendedName>
</protein>
<feature type="transmembrane region" description="Helical" evidence="1">
    <location>
        <begin position="233"/>
        <end position="253"/>
    </location>
</feature>
<feature type="transmembrane region" description="Helical" evidence="1">
    <location>
        <begin position="155"/>
        <end position="179"/>
    </location>
</feature>
<organism evidence="2 3">
    <name type="scientific">Fragilariopsis cylindrus CCMP1102</name>
    <dbReference type="NCBI Taxonomy" id="635003"/>
    <lineage>
        <taxon>Eukaryota</taxon>
        <taxon>Sar</taxon>
        <taxon>Stramenopiles</taxon>
        <taxon>Ochrophyta</taxon>
        <taxon>Bacillariophyta</taxon>
        <taxon>Bacillariophyceae</taxon>
        <taxon>Bacillariophycidae</taxon>
        <taxon>Bacillariales</taxon>
        <taxon>Bacillariaceae</taxon>
        <taxon>Fragilariopsis</taxon>
    </lineage>
</organism>
<feature type="transmembrane region" description="Helical" evidence="1">
    <location>
        <begin position="123"/>
        <end position="148"/>
    </location>
</feature>
<keyword evidence="1" id="KW-0472">Membrane</keyword>
<evidence type="ECO:0000313" key="3">
    <source>
        <dbReference type="Proteomes" id="UP000095751"/>
    </source>
</evidence>
<name>A0A1E7F203_9STRA</name>
<keyword evidence="1" id="KW-1133">Transmembrane helix</keyword>
<evidence type="ECO:0000256" key="1">
    <source>
        <dbReference type="SAM" id="Phobius"/>
    </source>
</evidence>
<dbReference type="InParanoid" id="A0A1E7F203"/>
<dbReference type="EMBL" id="KV784365">
    <property type="protein sequence ID" value="OEU12212.1"/>
    <property type="molecule type" value="Genomic_DNA"/>
</dbReference>
<keyword evidence="1" id="KW-0812">Transmembrane</keyword>
<dbReference type="Proteomes" id="UP000095751">
    <property type="component" value="Unassembled WGS sequence"/>
</dbReference>
<evidence type="ECO:0008006" key="4">
    <source>
        <dbReference type="Google" id="ProtNLM"/>
    </source>
</evidence>
<gene>
    <name evidence="2" type="ORF">FRACYDRAFT_270549</name>
</gene>
<dbReference type="OrthoDB" id="66180at2759"/>
<accession>A0A1E7F203</accession>
<proteinExistence type="predicted"/>
<keyword evidence="3" id="KW-1185">Reference proteome</keyword>
<feature type="transmembrane region" description="Helical" evidence="1">
    <location>
        <begin position="57"/>
        <end position="76"/>
    </location>
</feature>
<sequence length="259" mass="28692">MTNLGDITDDDEEGNVSLSNNNVVGVTVGRQTLNITNQGDITDDDDKGNVSLWAGNFSIYWLLATLIGLWFIFIHTPQHITAKGVQDYGVVFWMHITLACFTYIACMWNVFHTPSHGPWYANIHILVGRTAVFTSLVGFSLGMVAAWGPGSTTSFGFAIGITSGGIGQIICTIIGFSAIKLHQWEKEKPVPDEKWKQRYLRIHIGTMLGLFFPSCGVPAVMRIFEMVGMKMQVGLPVGLTIFAIMIPLTTQALDKKRWY</sequence>
<dbReference type="KEGG" id="fcy:FRACYDRAFT_270549"/>
<evidence type="ECO:0000313" key="2">
    <source>
        <dbReference type="EMBL" id="OEU12212.1"/>
    </source>
</evidence>
<dbReference type="AlphaFoldDB" id="A0A1E7F203"/>
<feature type="transmembrane region" description="Helical" evidence="1">
    <location>
        <begin position="88"/>
        <end position="111"/>
    </location>
</feature>
<reference evidence="2 3" key="1">
    <citation type="submission" date="2016-09" db="EMBL/GenBank/DDBJ databases">
        <title>Extensive genetic diversity and differential bi-allelic expression allows diatom success in the polar Southern Ocean.</title>
        <authorList>
            <consortium name="DOE Joint Genome Institute"/>
            <person name="Mock T."/>
            <person name="Otillar R.P."/>
            <person name="Strauss J."/>
            <person name="Dupont C."/>
            <person name="Frickenhaus S."/>
            <person name="Maumus F."/>
            <person name="Mcmullan M."/>
            <person name="Sanges R."/>
            <person name="Schmutz J."/>
            <person name="Toseland A."/>
            <person name="Valas R."/>
            <person name="Veluchamy A."/>
            <person name="Ward B.J."/>
            <person name="Allen A."/>
            <person name="Barry K."/>
            <person name="Falciatore A."/>
            <person name="Ferrante M."/>
            <person name="Fortunato A.E."/>
            <person name="Gloeckner G."/>
            <person name="Gruber A."/>
            <person name="Hipkin R."/>
            <person name="Janech M."/>
            <person name="Kroth P."/>
            <person name="Leese F."/>
            <person name="Lindquist E."/>
            <person name="Lyon B.R."/>
            <person name="Martin J."/>
            <person name="Mayer C."/>
            <person name="Parker M."/>
            <person name="Quesneville H."/>
            <person name="Raymond J."/>
            <person name="Uhlig C."/>
            <person name="Valentin K.U."/>
            <person name="Worden A.Z."/>
            <person name="Armbrust E.V."/>
            <person name="Bowler C."/>
            <person name="Green B."/>
            <person name="Moulton V."/>
            <person name="Van Oosterhout C."/>
            <person name="Grigoriev I."/>
        </authorList>
    </citation>
    <scope>NUCLEOTIDE SEQUENCE [LARGE SCALE GENOMIC DNA]</scope>
    <source>
        <strain evidence="2 3">CCMP1102</strain>
    </source>
</reference>